<evidence type="ECO:0000313" key="2">
    <source>
        <dbReference type="EMBL" id="CAD6911442.1"/>
    </source>
</evidence>
<proteinExistence type="predicted"/>
<evidence type="ECO:0000313" key="3">
    <source>
        <dbReference type="Proteomes" id="UP000836402"/>
    </source>
</evidence>
<protein>
    <recommendedName>
        <fullName evidence="1">Transcription factor IIIC 90kDa subunit N-terminal domain-containing protein</fullName>
    </recommendedName>
</protein>
<dbReference type="PANTHER" id="PTHR15496:SF2">
    <property type="entry name" value="GENERAL TRANSCRIPTION FACTOR 3C POLYPEPTIDE 4"/>
    <property type="match status" value="1"/>
</dbReference>
<accession>A0ABN7IPU5</accession>
<dbReference type="PANTHER" id="PTHR15496">
    <property type="entry name" value="GENERAL TRANSCRIPTION FACTOR 3C POLYPEPTIDE 4 FAMILY"/>
    <property type="match status" value="1"/>
</dbReference>
<reference evidence="2" key="1">
    <citation type="submission" date="2020-10" db="EMBL/GenBank/DDBJ databases">
        <authorList>
            <person name="Sedaghatjoo S."/>
        </authorList>
    </citation>
    <scope>NUCLEOTIDE SEQUENCE</scope>
    <source>
        <strain evidence="2">AZH3</strain>
    </source>
</reference>
<sequence length="742" mass="80971">MASLSLKDVAEIRASKRPRVQGTATFTGSRQLVTRALVWSQEGRIALATSNYVHIMTPTFSLHPCIVSTHHMDAFAEDDLNHAHRPRSVPYMCARIQPDANSNLFTNVEDMGIEGDTSLQLPSHERAPVREVDWSPVGFTSAQGSYLSILTSGLKLLLYEATPNGWTGSWKESASLPVPVHDSSSKREAFLDSHIVAHRWTGSASTAAGNISFLLASTRHGRVAAWRFEAGTDAAPTCVKFRGPDTFHGHIVHIVACSSWSEAQTSASSSDGGADSAWACFVALWSPAQAQVAIVELRLSTSSGQLETQKCHNFAGQCHYVSYARFIDSTSQLIIATPGTIILVDVTSEPEFHRHTFSLQPSTAGPSDVSVHLSPVDTVIDASPCGAKKVRVTTSHGGIYYLDTDTVQGGATTSTLTVYPAPELLTIHLEGQAEEATQEEISVRRRMNGYVEFPSCGVGDLPRVVAVLQDTAELASLTHRQMDHRSETVALMLTHPFNNAATGADEEEVISMMIRRTLKDLETVQASVPDTSATYLFAPLVLLFLGASSPSQRRILDSTWRSVQPFTDEAWIFKASIWQLRAMYWVMDWLQRMGIGPFADDLKAAQHRIRKLLEVRNLKARIVAAGQKLDNEEAESESVFYTRLSAAAVLLSKETVGSEAAEANAMLLEHIENHVPGSKESILEQWQGNISSSGGIDLGEQCPACASALLLTWTSCTFRLARCVNRHVWSECGVNVSDADPR</sequence>
<dbReference type="InterPro" id="IPR024761">
    <property type="entry name" value="TFIIIC_delta_N"/>
</dbReference>
<feature type="domain" description="Transcription factor IIIC 90kDa subunit N-terminal" evidence="1">
    <location>
        <begin position="39"/>
        <end position="350"/>
    </location>
</feature>
<dbReference type="Pfam" id="PF12657">
    <property type="entry name" value="TFIIIC_delta"/>
    <property type="match status" value="1"/>
</dbReference>
<name>A0ABN7IPU5_9BASI</name>
<evidence type="ECO:0000259" key="1">
    <source>
        <dbReference type="Pfam" id="PF12657"/>
    </source>
</evidence>
<dbReference type="EMBL" id="CAJHJG010001343">
    <property type="protein sequence ID" value="CAD6911442.1"/>
    <property type="molecule type" value="Genomic_DNA"/>
</dbReference>
<organism evidence="2 3">
    <name type="scientific">Tilletia caries</name>
    <name type="common">wheat bunt fungus</name>
    <dbReference type="NCBI Taxonomy" id="13290"/>
    <lineage>
        <taxon>Eukaryota</taxon>
        <taxon>Fungi</taxon>
        <taxon>Dikarya</taxon>
        <taxon>Basidiomycota</taxon>
        <taxon>Ustilaginomycotina</taxon>
        <taxon>Exobasidiomycetes</taxon>
        <taxon>Tilletiales</taxon>
        <taxon>Tilletiaceae</taxon>
        <taxon>Tilletia</taxon>
    </lineage>
</organism>
<dbReference type="InterPro" id="IPR044230">
    <property type="entry name" value="GTF3C4"/>
</dbReference>
<dbReference type="Proteomes" id="UP000836402">
    <property type="component" value="Unassembled WGS sequence"/>
</dbReference>
<keyword evidence="3" id="KW-1185">Reference proteome</keyword>
<gene>
    <name evidence="2" type="ORF">JKIAZH3_G3838</name>
</gene>
<comment type="caution">
    <text evidence="2">The sequence shown here is derived from an EMBL/GenBank/DDBJ whole genome shotgun (WGS) entry which is preliminary data.</text>
</comment>